<sequence length="70" mass="7941">MDTNPIMKDLGSRMLSDFFDGEDERPTMVGNTFEALEVEALRYLSKYRLLAIEPLIPSAFLDDTINTPKS</sequence>
<reference evidence="1 2" key="1">
    <citation type="submission" date="2024-06" db="EMBL/GenBank/DDBJ databases">
        <title>A chromosome level genome sequence of Diviner's sage (Salvia divinorum).</title>
        <authorList>
            <person name="Ford S.A."/>
            <person name="Ro D.-K."/>
            <person name="Ness R.W."/>
            <person name="Phillips M.A."/>
        </authorList>
    </citation>
    <scope>NUCLEOTIDE SEQUENCE [LARGE SCALE GENOMIC DNA]</scope>
    <source>
        <strain evidence="1">SAF-2024a</strain>
        <tissue evidence="1">Leaf</tissue>
    </source>
</reference>
<name>A0ABD1IE58_SALDI</name>
<dbReference type="AlphaFoldDB" id="A0ABD1IE58"/>
<keyword evidence="2" id="KW-1185">Reference proteome</keyword>
<dbReference type="Gene3D" id="3.40.50.2000">
    <property type="entry name" value="Glycogen Phosphorylase B"/>
    <property type="match status" value="1"/>
</dbReference>
<evidence type="ECO:0000313" key="2">
    <source>
        <dbReference type="Proteomes" id="UP001567538"/>
    </source>
</evidence>
<dbReference type="Proteomes" id="UP001567538">
    <property type="component" value="Unassembled WGS sequence"/>
</dbReference>
<proteinExistence type="predicted"/>
<organism evidence="1 2">
    <name type="scientific">Salvia divinorum</name>
    <name type="common">Maria pastora</name>
    <name type="synonym">Diviner's sage</name>
    <dbReference type="NCBI Taxonomy" id="28513"/>
    <lineage>
        <taxon>Eukaryota</taxon>
        <taxon>Viridiplantae</taxon>
        <taxon>Streptophyta</taxon>
        <taxon>Embryophyta</taxon>
        <taxon>Tracheophyta</taxon>
        <taxon>Spermatophyta</taxon>
        <taxon>Magnoliopsida</taxon>
        <taxon>eudicotyledons</taxon>
        <taxon>Gunneridae</taxon>
        <taxon>Pentapetalae</taxon>
        <taxon>asterids</taxon>
        <taxon>lamiids</taxon>
        <taxon>Lamiales</taxon>
        <taxon>Lamiaceae</taxon>
        <taxon>Nepetoideae</taxon>
        <taxon>Mentheae</taxon>
        <taxon>Salviinae</taxon>
        <taxon>Salvia</taxon>
        <taxon>Salvia subgen. Calosphace</taxon>
    </lineage>
</organism>
<comment type="caution">
    <text evidence="1">The sequence shown here is derived from an EMBL/GenBank/DDBJ whole genome shotgun (WGS) entry which is preliminary data.</text>
</comment>
<dbReference type="EMBL" id="JBEAFC010000002">
    <property type="protein sequence ID" value="KAL1566705.1"/>
    <property type="molecule type" value="Genomic_DNA"/>
</dbReference>
<accession>A0ABD1IE58</accession>
<protein>
    <submittedName>
        <fullName evidence="1">UDP-glycosyltransferase 75C1-like</fullName>
    </submittedName>
</protein>
<gene>
    <name evidence="1" type="ORF">AAHA92_02280</name>
</gene>
<evidence type="ECO:0000313" key="1">
    <source>
        <dbReference type="EMBL" id="KAL1566705.1"/>
    </source>
</evidence>